<evidence type="ECO:0000313" key="3">
    <source>
        <dbReference type="Proteomes" id="UP000799424"/>
    </source>
</evidence>
<organism evidence="2 3">
    <name type="scientific">Ophiobolus disseminans</name>
    <dbReference type="NCBI Taxonomy" id="1469910"/>
    <lineage>
        <taxon>Eukaryota</taxon>
        <taxon>Fungi</taxon>
        <taxon>Dikarya</taxon>
        <taxon>Ascomycota</taxon>
        <taxon>Pezizomycotina</taxon>
        <taxon>Dothideomycetes</taxon>
        <taxon>Pleosporomycetidae</taxon>
        <taxon>Pleosporales</taxon>
        <taxon>Pleosporineae</taxon>
        <taxon>Phaeosphaeriaceae</taxon>
        <taxon>Ophiobolus</taxon>
    </lineage>
</organism>
<feature type="compositionally biased region" description="Basic and acidic residues" evidence="1">
    <location>
        <begin position="28"/>
        <end position="45"/>
    </location>
</feature>
<name>A0A6A7A2U5_9PLEO</name>
<dbReference type="Proteomes" id="UP000799424">
    <property type="component" value="Unassembled WGS sequence"/>
</dbReference>
<sequence>MARCITGKTSKKTSRTHREGTAASFLKEYGREYHPRSTKQPREGQRINYTKFYAPQHQRRQRDNQPNNNAPPASVQCDNAEVDSVIGDNDNEDHEVLGSPDAGMDQTGNADVPLEIPEDAVNFPGLRNHQQQVEQKRASMAPPQLPQLYQPIGLGLSQRERHQQRGFQDENQAHEPTALGSQPIFPRLGASSVVNLNFSLSFTTTPLQTGNQINVVFEDRTDAADSQRYASTEEDIYHLMKDRVEFRLHARRQNWDIITEQAFNEFRRERFEARIRSTFRI</sequence>
<dbReference type="EMBL" id="MU006225">
    <property type="protein sequence ID" value="KAF2826875.1"/>
    <property type="molecule type" value="Genomic_DNA"/>
</dbReference>
<proteinExistence type="predicted"/>
<evidence type="ECO:0000256" key="1">
    <source>
        <dbReference type="SAM" id="MobiDB-lite"/>
    </source>
</evidence>
<accession>A0A6A7A2U5</accession>
<protein>
    <submittedName>
        <fullName evidence="2">Uncharacterized protein</fullName>
    </submittedName>
</protein>
<keyword evidence="3" id="KW-1185">Reference proteome</keyword>
<dbReference type="AlphaFoldDB" id="A0A6A7A2U5"/>
<feature type="region of interest" description="Disordered" evidence="1">
    <location>
        <begin position="1"/>
        <end position="105"/>
    </location>
</feature>
<evidence type="ECO:0000313" key="2">
    <source>
        <dbReference type="EMBL" id="KAF2826875.1"/>
    </source>
</evidence>
<gene>
    <name evidence="2" type="ORF">CC86DRAFT_406117</name>
</gene>
<reference evidence="2" key="1">
    <citation type="journal article" date="2020" name="Stud. Mycol.">
        <title>101 Dothideomycetes genomes: a test case for predicting lifestyles and emergence of pathogens.</title>
        <authorList>
            <person name="Haridas S."/>
            <person name="Albert R."/>
            <person name="Binder M."/>
            <person name="Bloem J."/>
            <person name="Labutti K."/>
            <person name="Salamov A."/>
            <person name="Andreopoulos B."/>
            <person name="Baker S."/>
            <person name="Barry K."/>
            <person name="Bills G."/>
            <person name="Bluhm B."/>
            <person name="Cannon C."/>
            <person name="Castanera R."/>
            <person name="Culley D."/>
            <person name="Daum C."/>
            <person name="Ezra D."/>
            <person name="Gonzalez J."/>
            <person name="Henrissat B."/>
            <person name="Kuo A."/>
            <person name="Liang C."/>
            <person name="Lipzen A."/>
            <person name="Lutzoni F."/>
            <person name="Magnuson J."/>
            <person name="Mondo S."/>
            <person name="Nolan M."/>
            <person name="Ohm R."/>
            <person name="Pangilinan J."/>
            <person name="Park H.-J."/>
            <person name="Ramirez L."/>
            <person name="Alfaro M."/>
            <person name="Sun H."/>
            <person name="Tritt A."/>
            <person name="Yoshinaga Y."/>
            <person name="Zwiers L.-H."/>
            <person name="Turgeon B."/>
            <person name="Goodwin S."/>
            <person name="Spatafora J."/>
            <person name="Crous P."/>
            <person name="Grigoriev I."/>
        </authorList>
    </citation>
    <scope>NUCLEOTIDE SEQUENCE</scope>
    <source>
        <strain evidence="2">CBS 113818</strain>
    </source>
</reference>